<evidence type="ECO:0000256" key="1">
    <source>
        <dbReference type="SAM" id="SignalP"/>
    </source>
</evidence>
<dbReference type="RefSeq" id="WP_213513407.1">
    <property type="nucleotide sequence ID" value="NZ_BOSE01000001.1"/>
</dbReference>
<gene>
    <name evidence="2" type="ORF">J40TS1_08420</name>
</gene>
<comment type="caution">
    <text evidence="2">The sequence shown here is derived from an EMBL/GenBank/DDBJ whole genome shotgun (WGS) entry which is preliminary data.</text>
</comment>
<evidence type="ECO:0008006" key="4">
    <source>
        <dbReference type="Google" id="ProtNLM"/>
    </source>
</evidence>
<dbReference type="Proteomes" id="UP000683139">
    <property type="component" value="Unassembled WGS sequence"/>
</dbReference>
<reference evidence="2" key="1">
    <citation type="submission" date="2021-03" db="EMBL/GenBank/DDBJ databases">
        <title>Antimicrobial resistance genes in bacteria isolated from Japanese honey, and their potential for conferring macrolide and lincosamide resistance in the American foulbrood pathogen Paenibacillus larvae.</title>
        <authorList>
            <person name="Okamoto M."/>
            <person name="Kumagai M."/>
            <person name="Kanamori H."/>
            <person name="Takamatsu D."/>
        </authorList>
    </citation>
    <scope>NUCLEOTIDE SEQUENCE</scope>
    <source>
        <strain evidence="2">J40TS1</strain>
    </source>
</reference>
<dbReference type="Gene3D" id="3.40.390.10">
    <property type="entry name" value="Collagenase (Catalytic Domain)"/>
    <property type="match status" value="1"/>
</dbReference>
<organism evidence="2 3">
    <name type="scientific">Paenibacillus montaniterrae</name>
    <dbReference type="NCBI Taxonomy" id="429341"/>
    <lineage>
        <taxon>Bacteria</taxon>
        <taxon>Bacillati</taxon>
        <taxon>Bacillota</taxon>
        <taxon>Bacilli</taxon>
        <taxon>Bacillales</taxon>
        <taxon>Paenibacillaceae</taxon>
        <taxon>Paenibacillus</taxon>
    </lineage>
</organism>
<name>A0A920CWG2_9BACL</name>
<feature type="chain" id="PRO_5037496205" description="Peptidase M10 metallopeptidase domain-containing protein" evidence="1">
    <location>
        <begin position="29"/>
        <end position="200"/>
    </location>
</feature>
<dbReference type="GO" id="GO:0008237">
    <property type="term" value="F:metallopeptidase activity"/>
    <property type="evidence" value="ECO:0007669"/>
    <property type="project" value="InterPro"/>
</dbReference>
<dbReference type="EMBL" id="BOSE01000001">
    <property type="protein sequence ID" value="GIP15200.1"/>
    <property type="molecule type" value="Genomic_DNA"/>
</dbReference>
<evidence type="ECO:0000313" key="3">
    <source>
        <dbReference type="Proteomes" id="UP000683139"/>
    </source>
</evidence>
<keyword evidence="3" id="KW-1185">Reference proteome</keyword>
<evidence type="ECO:0000313" key="2">
    <source>
        <dbReference type="EMBL" id="GIP15200.1"/>
    </source>
</evidence>
<dbReference type="SUPFAM" id="SSF55486">
    <property type="entry name" value="Metalloproteases ('zincins'), catalytic domain"/>
    <property type="match status" value="1"/>
</dbReference>
<accession>A0A920CWG2</accession>
<proteinExistence type="predicted"/>
<feature type="signal peptide" evidence="1">
    <location>
        <begin position="1"/>
        <end position="28"/>
    </location>
</feature>
<protein>
    <recommendedName>
        <fullName evidence="4">Peptidase M10 metallopeptidase domain-containing protein</fullName>
    </recommendedName>
</protein>
<dbReference type="AlphaFoldDB" id="A0A920CWG2"/>
<dbReference type="InterPro" id="IPR024079">
    <property type="entry name" value="MetalloPept_cat_dom_sf"/>
</dbReference>
<sequence length="200" mass="21850">MKAIKFPRLLFLFSISIISFVIATTAIADTFNLNWSHVTNKTVQLKTSNTYLTGDWGNRYSVGISNWNSSTARVNITTTAFSSSTVDMYSVDKDTWKRNGWGSWYGWAQLFSGGSACNTNAGDPDLLCTSADYAGVYFSEEYYPTGNNAQASGTITHELGHVAGLKHTTSSSTSVMHLQGNAKRTNTVTTYDAGQINGKY</sequence>
<keyword evidence="1" id="KW-0732">Signal</keyword>